<proteinExistence type="predicted"/>
<organism evidence="6 7">
    <name type="scientific">Microbacterium invictum</name>
    <dbReference type="NCBI Taxonomy" id="515415"/>
    <lineage>
        <taxon>Bacteria</taxon>
        <taxon>Bacillati</taxon>
        <taxon>Actinomycetota</taxon>
        <taxon>Actinomycetes</taxon>
        <taxon>Micrococcales</taxon>
        <taxon>Microbacteriaceae</taxon>
        <taxon>Microbacterium</taxon>
    </lineage>
</organism>
<dbReference type="AlphaFoldDB" id="A0AA40SQS8"/>
<keyword evidence="2 4" id="KW-0238">DNA-binding</keyword>
<dbReference type="InterPro" id="IPR050109">
    <property type="entry name" value="HTH-type_TetR-like_transc_reg"/>
</dbReference>
<evidence type="ECO:0000313" key="6">
    <source>
        <dbReference type="EMBL" id="MBB4140547.1"/>
    </source>
</evidence>
<comment type="caution">
    <text evidence="6">The sequence shown here is derived from an EMBL/GenBank/DDBJ whole genome shotgun (WGS) entry which is preliminary data.</text>
</comment>
<evidence type="ECO:0000256" key="1">
    <source>
        <dbReference type="ARBA" id="ARBA00023015"/>
    </source>
</evidence>
<dbReference type="Proteomes" id="UP000549113">
    <property type="component" value="Unassembled WGS sequence"/>
</dbReference>
<name>A0AA40SQS8_9MICO</name>
<dbReference type="InterPro" id="IPR041484">
    <property type="entry name" value="TetR_C_25"/>
</dbReference>
<feature type="DNA-binding region" description="H-T-H motif" evidence="4">
    <location>
        <begin position="33"/>
        <end position="52"/>
    </location>
</feature>
<feature type="domain" description="HTH tetR-type" evidence="5">
    <location>
        <begin position="10"/>
        <end position="70"/>
    </location>
</feature>
<keyword evidence="3" id="KW-0804">Transcription</keyword>
<keyword evidence="7" id="KW-1185">Reference proteome</keyword>
<dbReference type="InterPro" id="IPR001647">
    <property type="entry name" value="HTH_TetR"/>
</dbReference>
<dbReference type="RefSeq" id="WP_183500067.1">
    <property type="nucleotide sequence ID" value="NZ_BAABCO010000004.1"/>
</dbReference>
<gene>
    <name evidence="6" type="ORF">BKA10_002341</name>
</gene>
<dbReference type="Pfam" id="PF00440">
    <property type="entry name" value="TetR_N"/>
    <property type="match status" value="1"/>
</dbReference>
<dbReference type="GO" id="GO:0000976">
    <property type="term" value="F:transcription cis-regulatory region binding"/>
    <property type="evidence" value="ECO:0007669"/>
    <property type="project" value="TreeGrafter"/>
</dbReference>
<protein>
    <submittedName>
        <fullName evidence="6">AcrR family transcriptional regulator</fullName>
    </submittedName>
</protein>
<evidence type="ECO:0000313" key="7">
    <source>
        <dbReference type="Proteomes" id="UP000549113"/>
    </source>
</evidence>
<dbReference type="PANTHER" id="PTHR30055">
    <property type="entry name" value="HTH-TYPE TRANSCRIPTIONAL REGULATOR RUTR"/>
    <property type="match status" value="1"/>
</dbReference>
<dbReference type="PANTHER" id="PTHR30055:SF234">
    <property type="entry name" value="HTH-TYPE TRANSCRIPTIONAL REGULATOR BETI"/>
    <property type="match status" value="1"/>
</dbReference>
<dbReference type="GO" id="GO:0003700">
    <property type="term" value="F:DNA-binding transcription factor activity"/>
    <property type="evidence" value="ECO:0007669"/>
    <property type="project" value="TreeGrafter"/>
</dbReference>
<dbReference type="Gene3D" id="1.10.357.10">
    <property type="entry name" value="Tetracycline Repressor, domain 2"/>
    <property type="match status" value="1"/>
</dbReference>
<dbReference type="EMBL" id="JACIFH010000001">
    <property type="protein sequence ID" value="MBB4140547.1"/>
    <property type="molecule type" value="Genomic_DNA"/>
</dbReference>
<evidence type="ECO:0000259" key="5">
    <source>
        <dbReference type="PROSITE" id="PS50977"/>
    </source>
</evidence>
<dbReference type="InterPro" id="IPR009057">
    <property type="entry name" value="Homeodomain-like_sf"/>
</dbReference>
<reference evidence="6 7" key="1">
    <citation type="submission" date="2020-08" db="EMBL/GenBank/DDBJ databases">
        <title>Sequencing the genomes of 1000 actinobacteria strains.</title>
        <authorList>
            <person name="Klenk H.-P."/>
        </authorList>
    </citation>
    <scope>NUCLEOTIDE SEQUENCE [LARGE SCALE GENOMIC DNA]</scope>
    <source>
        <strain evidence="6 7">DSM 19600</strain>
    </source>
</reference>
<evidence type="ECO:0000256" key="2">
    <source>
        <dbReference type="ARBA" id="ARBA00023125"/>
    </source>
</evidence>
<keyword evidence="1" id="KW-0805">Transcription regulation</keyword>
<accession>A0AA40SQS8</accession>
<dbReference type="Pfam" id="PF17933">
    <property type="entry name" value="TetR_C_25"/>
    <property type="match status" value="1"/>
</dbReference>
<sequence>MRSVLDGRDITARGRILEAALELFSANGFRSTTVRAIADAAGVSAGLVLHHFGSKENLRRECDERVVHFIGAKDASDAADVIAHAASQFGPYIARMLYEAGEASDSLFDRLLESARNALDVGVDSGTMTASSDVDAQAAALLTLGVAPFFLAAQLARWAGGDAQAGIARVAGPIADIYARGLFVDTSHRMDPPHRVDASQQRQDQ</sequence>
<dbReference type="SUPFAM" id="SSF46689">
    <property type="entry name" value="Homeodomain-like"/>
    <property type="match status" value="1"/>
</dbReference>
<evidence type="ECO:0000256" key="4">
    <source>
        <dbReference type="PROSITE-ProRule" id="PRU00335"/>
    </source>
</evidence>
<dbReference type="PRINTS" id="PR00455">
    <property type="entry name" value="HTHTETR"/>
</dbReference>
<dbReference type="PROSITE" id="PS50977">
    <property type="entry name" value="HTH_TETR_2"/>
    <property type="match status" value="1"/>
</dbReference>
<evidence type="ECO:0000256" key="3">
    <source>
        <dbReference type="ARBA" id="ARBA00023163"/>
    </source>
</evidence>